<evidence type="ECO:0000256" key="1">
    <source>
        <dbReference type="SAM" id="MobiDB-lite"/>
    </source>
</evidence>
<dbReference type="EMBL" id="CAXIEN010000271">
    <property type="protein sequence ID" value="CAL1290837.1"/>
    <property type="molecule type" value="Genomic_DNA"/>
</dbReference>
<organism evidence="2 3">
    <name type="scientific">Larinioides sclopetarius</name>
    <dbReference type="NCBI Taxonomy" id="280406"/>
    <lineage>
        <taxon>Eukaryota</taxon>
        <taxon>Metazoa</taxon>
        <taxon>Ecdysozoa</taxon>
        <taxon>Arthropoda</taxon>
        <taxon>Chelicerata</taxon>
        <taxon>Arachnida</taxon>
        <taxon>Araneae</taxon>
        <taxon>Araneomorphae</taxon>
        <taxon>Entelegynae</taxon>
        <taxon>Araneoidea</taxon>
        <taxon>Araneidae</taxon>
        <taxon>Larinioides</taxon>
    </lineage>
</organism>
<sequence>MYAVVLFCEEGDAPAVIPEKWLLDEDQFAFWPTSLKSRFGYERLIKERAEPEEDWATFKVRVLKKGIDSYLEARRKCKLAEKYSDLEMEESRREKRPTCRYGEESSDEERPPIKKMKKSATTLQPVRCWLILMQVMRASKTLFRSGLYKLNSERIKRRKSKAER</sequence>
<evidence type="ECO:0000313" key="3">
    <source>
        <dbReference type="Proteomes" id="UP001497382"/>
    </source>
</evidence>
<gene>
    <name evidence="2" type="ORF">LARSCL_LOCUS16733</name>
</gene>
<protein>
    <submittedName>
        <fullName evidence="2">Uncharacterized protein</fullName>
    </submittedName>
</protein>
<dbReference type="Proteomes" id="UP001497382">
    <property type="component" value="Unassembled WGS sequence"/>
</dbReference>
<feature type="compositionally biased region" description="Basic and acidic residues" evidence="1">
    <location>
        <begin position="86"/>
        <end position="112"/>
    </location>
</feature>
<feature type="region of interest" description="Disordered" evidence="1">
    <location>
        <begin position="86"/>
        <end position="119"/>
    </location>
</feature>
<keyword evidence="3" id="KW-1185">Reference proteome</keyword>
<evidence type="ECO:0000313" key="2">
    <source>
        <dbReference type="EMBL" id="CAL1290837.1"/>
    </source>
</evidence>
<comment type="caution">
    <text evidence="2">The sequence shown here is derived from an EMBL/GenBank/DDBJ whole genome shotgun (WGS) entry which is preliminary data.</text>
</comment>
<reference evidence="2 3" key="1">
    <citation type="submission" date="2024-04" db="EMBL/GenBank/DDBJ databases">
        <authorList>
            <person name="Rising A."/>
            <person name="Reimegard J."/>
            <person name="Sonavane S."/>
            <person name="Akerstrom W."/>
            <person name="Nylinder S."/>
            <person name="Hedman E."/>
            <person name="Kallberg Y."/>
        </authorList>
    </citation>
    <scope>NUCLEOTIDE SEQUENCE [LARGE SCALE GENOMIC DNA]</scope>
</reference>
<name>A0AAV2B4P0_9ARAC</name>
<dbReference type="AlphaFoldDB" id="A0AAV2B4P0"/>
<proteinExistence type="predicted"/>
<accession>A0AAV2B4P0</accession>